<gene>
    <name evidence="4" type="ORF">HannXRQ_Chr17g0557071</name>
    <name evidence="3" type="ORF">HanXRQr2_Chr17g0819491</name>
</gene>
<feature type="region of interest" description="Disordered" evidence="1">
    <location>
        <begin position="21"/>
        <end position="40"/>
    </location>
</feature>
<name>A0A251RRP0_HELAN</name>
<dbReference type="EMBL" id="CM007906">
    <property type="protein sequence ID" value="OTF87012.1"/>
    <property type="molecule type" value="Genomic_DNA"/>
</dbReference>
<accession>A0A251RRP0</accession>
<dbReference type="PANTHER" id="PTHR33919:SF9">
    <property type="entry name" value="RIBOSOME BIOGENESIS NEP1-LIKE PROTEIN"/>
    <property type="match status" value="1"/>
</dbReference>
<reference evidence="3 5" key="1">
    <citation type="journal article" date="2017" name="Nature">
        <title>The sunflower genome provides insights into oil metabolism, flowering and Asterid evolution.</title>
        <authorList>
            <person name="Badouin H."/>
            <person name="Gouzy J."/>
            <person name="Grassa C.J."/>
            <person name="Murat F."/>
            <person name="Staton S.E."/>
            <person name="Cottret L."/>
            <person name="Lelandais-Briere C."/>
            <person name="Owens G.L."/>
            <person name="Carrere S."/>
            <person name="Mayjonade B."/>
            <person name="Legrand L."/>
            <person name="Gill N."/>
            <person name="Kane N.C."/>
            <person name="Bowers J.E."/>
            <person name="Hubner S."/>
            <person name="Bellec A."/>
            <person name="Berard A."/>
            <person name="Berges H."/>
            <person name="Blanchet N."/>
            <person name="Boniface M.C."/>
            <person name="Brunel D."/>
            <person name="Catrice O."/>
            <person name="Chaidir N."/>
            <person name="Claudel C."/>
            <person name="Donnadieu C."/>
            <person name="Faraut T."/>
            <person name="Fievet G."/>
            <person name="Helmstetter N."/>
            <person name="King M."/>
            <person name="Knapp S.J."/>
            <person name="Lai Z."/>
            <person name="Le Paslier M.C."/>
            <person name="Lippi Y."/>
            <person name="Lorenzon L."/>
            <person name="Mandel J.R."/>
            <person name="Marage G."/>
            <person name="Marchand G."/>
            <person name="Marquand E."/>
            <person name="Bret-Mestries E."/>
            <person name="Morien E."/>
            <person name="Nambeesan S."/>
            <person name="Nguyen T."/>
            <person name="Pegot-Espagnet P."/>
            <person name="Pouilly N."/>
            <person name="Raftis F."/>
            <person name="Sallet E."/>
            <person name="Schiex T."/>
            <person name="Thomas J."/>
            <person name="Vandecasteele C."/>
            <person name="Vares D."/>
            <person name="Vear F."/>
            <person name="Vautrin S."/>
            <person name="Crespi M."/>
            <person name="Mangin B."/>
            <person name="Burke J.M."/>
            <person name="Salse J."/>
            <person name="Munos S."/>
            <person name="Vincourt P."/>
            <person name="Rieseberg L.H."/>
            <person name="Langlade N.B."/>
        </authorList>
    </citation>
    <scope>NUCLEOTIDE SEQUENCE [LARGE SCALE GENOMIC DNA]</scope>
    <source>
        <strain evidence="5">cv. SF193</strain>
        <tissue evidence="3">Leaves</tissue>
    </source>
</reference>
<keyword evidence="5" id="KW-1185">Reference proteome</keyword>
<proteinExistence type="predicted"/>
<keyword evidence="2" id="KW-0812">Transmembrane</keyword>
<protein>
    <recommendedName>
        <fullName evidence="6">NFU1 iron-sulfur cluster protein</fullName>
    </recommendedName>
</protein>
<reference evidence="3" key="3">
    <citation type="submission" date="2020-06" db="EMBL/GenBank/DDBJ databases">
        <title>Helianthus annuus Genome sequencing and assembly Release 2.</title>
        <authorList>
            <person name="Gouzy J."/>
            <person name="Langlade N."/>
            <person name="Munos S."/>
        </authorList>
    </citation>
    <scope>NUCLEOTIDE SEQUENCE</scope>
    <source>
        <tissue evidence="3">Leaves</tissue>
    </source>
</reference>
<evidence type="ECO:0000313" key="5">
    <source>
        <dbReference type="Proteomes" id="UP000215914"/>
    </source>
</evidence>
<evidence type="ECO:0000256" key="1">
    <source>
        <dbReference type="SAM" id="MobiDB-lite"/>
    </source>
</evidence>
<dbReference type="Pfam" id="PF06522">
    <property type="entry name" value="B12D"/>
    <property type="match status" value="1"/>
</dbReference>
<dbReference type="PANTHER" id="PTHR33919">
    <property type="entry name" value="OS09G0127700 PROTEIN"/>
    <property type="match status" value="1"/>
</dbReference>
<evidence type="ECO:0008006" key="6">
    <source>
        <dbReference type="Google" id="ProtNLM"/>
    </source>
</evidence>
<keyword evidence="2" id="KW-0472">Membrane</keyword>
<dbReference type="InParanoid" id="A0A251RRP0"/>
<keyword evidence="2" id="KW-1133">Transmembrane helix</keyword>
<dbReference type="Proteomes" id="UP000215914">
    <property type="component" value="Chromosome 17"/>
</dbReference>
<dbReference type="OMA" id="APVYIVC"/>
<dbReference type="EMBL" id="MNCJ02000332">
    <property type="protein sequence ID" value="KAF5756834.1"/>
    <property type="molecule type" value="Genomic_DNA"/>
</dbReference>
<feature type="transmembrane region" description="Helical" evidence="2">
    <location>
        <begin position="49"/>
        <end position="66"/>
    </location>
</feature>
<evidence type="ECO:0000313" key="4">
    <source>
        <dbReference type="EMBL" id="OTF87012.1"/>
    </source>
</evidence>
<sequence length="156" mass="17082">MALFATRYCWRSVSRCSQQASISSTTTKYGPNTNTSTTANKLKSSADMFPIYILLGFTGGAVFLAVRSVTQQLFHHPGVQVNKTNRSMMPEVDTPDIALASGDKFMNRSVLRKVGHIQKRDDTVSMDRAPDASTIHRASDSTNLKTVGVDPRANRG</sequence>
<dbReference type="FunCoup" id="A0A251RRP0">
    <property type="interactions" value="47"/>
</dbReference>
<reference evidence="4" key="2">
    <citation type="submission" date="2017-02" db="EMBL/GenBank/DDBJ databases">
        <title>Sunflower complete genome.</title>
        <authorList>
            <person name="Langlade N."/>
            <person name="Munos S."/>
        </authorList>
    </citation>
    <scope>NUCLEOTIDE SEQUENCE [LARGE SCALE GENOMIC DNA]</scope>
    <source>
        <tissue evidence="4">Leaves</tissue>
    </source>
</reference>
<dbReference type="InterPro" id="IPR010530">
    <property type="entry name" value="B12D"/>
</dbReference>
<evidence type="ECO:0000313" key="3">
    <source>
        <dbReference type="EMBL" id="KAF5756834.1"/>
    </source>
</evidence>
<evidence type="ECO:0000256" key="2">
    <source>
        <dbReference type="SAM" id="Phobius"/>
    </source>
</evidence>
<organism evidence="4 5">
    <name type="scientific">Helianthus annuus</name>
    <name type="common">Common sunflower</name>
    <dbReference type="NCBI Taxonomy" id="4232"/>
    <lineage>
        <taxon>Eukaryota</taxon>
        <taxon>Viridiplantae</taxon>
        <taxon>Streptophyta</taxon>
        <taxon>Embryophyta</taxon>
        <taxon>Tracheophyta</taxon>
        <taxon>Spermatophyta</taxon>
        <taxon>Magnoliopsida</taxon>
        <taxon>eudicotyledons</taxon>
        <taxon>Gunneridae</taxon>
        <taxon>Pentapetalae</taxon>
        <taxon>asterids</taxon>
        <taxon>campanulids</taxon>
        <taxon>Asterales</taxon>
        <taxon>Asteraceae</taxon>
        <taxon>Asteroideae</taxon>
        <taxon>Heliantheae alliance</taxon>
        <taxon>Heliantheae</taxon>
        <taxon>Helianthus</taxon>
    </lineage>
</organism>
<dbReference type="AlphaFoldDB" id="A0A251RRP0"/>
<dbReference type="Gramene" id="mRNA:HanXRQr2_Chr17g0819491">
    <property type="protein sequence ID" value="mRNA:HanXRQr2_Chr17g0819491"/>
    <property type="gene ID" value="HanXRQr2_Chr17g0819491"/>
</dbReference>
<feature type="region of interest" description="Disordered" evidence="1">
    <location>
        <begin position="137"/>
        <end position="156"/>
    </location>
</feature>
<dbReference type="OrthoDB" id="2013913at2759"/>